<feature type="transmembrane region" description="Helical" evidence="6">
    <location>
        <begin position="775"/>
        <end position="795"/>
    </location>
</feature>
<accession>A0A0E4A0E9</accession>
<dbReference type="EMBL" id="CP010429">
    <property type="protein sequence ID" value="AKD58632.1"/>
    <property type="molecule type" value="Genomic_DNA"/>
</dbReference>
<feature type="domain" description="MacB-like periplasmic core" evidence="8">
    <location>
        <begin position="449"/>
        <end position="613"/>
    </location>
</feature>
<dbReference type="KEGG" id="srd:SD10_18540"/>
<evidence type="ECO:0000259" key="7">
    <source>
        <dbReference type="Pfam" id="PF02687"/>
    </source>
</evidence>
<dbReference type="PANTHER" id="PTHR30572:SF18">
    <property type="entry name" value="ABC-TYPE MACROLIDE FAMILY EXPORT SYSTEM PERMEASE COMPONENT 2"/>
    <property type="match status" value="1"/>
</dbReference>
<dbReference type="InterPro" id="IPR050250">
    <property type="entry name" value="Macrolide_Exporter_MacB"/>
</dbReference>
<dbReference type="Proteomes" id="UP000033054">
    <property type="component" value="Chromosome"/>
</dbReference>
<dbReference type="GO" id="GO:0005886">
    <property type="term" value="C:plasma membrane"/>
    <property type="evidence" value="ECO:0007669"/>
    <property type="project" value="UniProtKB-SubCell"/>
</dbReference>
<dbReference type="Pfam" id="PF12704">
    <property type="entry name" value="MacB_PCD"/>
    <property type="match status" value="2"/>
</dbReference>
<feature type="transmembrane region" description="Helical" evidence="6">
    <location>
        <begin position="299"/>
        <end position="319"/>
    </location>
</feature>
<evidence type="ECO:0000256" key="6">
    <source>
        <dbReference type="SAM" id="Phobius"/>
    </source>
</evidence>
<keyword evidence="2" id="KW-1003">Cell membrane</keyword>
<feature type="transmembrane region" description="Helical" evidence="6">
    <location>
        <begin position="441"/>
        <end position="461"/>
    </location>
</feature>
<evidence type="ECO:0000256" key="5">
    <source>
        <dbReference type="ARBA" id="ARBA00023136"/>
    </source>
</evidence>
<feature type="domain" description="MacB-like periplasmic core" evidence="8">
    <location>
        <begin position="20"/>
        <end position="254"/>
    </location>
</feature>
<keyword evidence="10" id="KW-1185">Reference proteome</keyword>
<comment type="subcellular location">
    <subcellularLocation>
        <location evidence="1">Cell membrane</location>
        <topology evidence="1">Multi-pass membrane protein</topology>
    </subcellularLocation>
</comment>
<protein>
    <submittedName>
        <fullName evidence="9">Macrolide ABC transporter permease</fullName>
    </submittedName>
</protein>
<feature type="transmembrane region" description="Helical" evidence="6">
    <location>
        <begin position="689"/>
        <end position="713"/>
    </location>
</feature>
<dbReference type="HOGENOM" id="CLU_008713_1_0_10"/>
<keyword evidence="3 6" id="KW-0812">Transmembrane</keyword>
<dbReference type="PATRIC" id="fig|1379870.5.peg.4010"/>
<evidence type="ECO:0000256" key="4">
    <source>
        <dbReference type="ARBA" id="ARBA00022989"/>
    </source>
</evidence>
<keyword evidence="5 6" id="KW-0472">Membrane</keyword>
<keyword evidence="4 6" id="KW-1133">Transmembrane helix</keyword>
<gene>
    <name evidence="9" type="ORF">SD10_18540</name>
</gene>
<evidence type="ECO:0000256" key="1">
    <source>
        <dbReference type="ARBA" id="ARBA00004651"/>
    </source>
</evidence>
<feature type="transmembrane region" description="Helical" evidence="6">
    <location>
        <begin position="741"/>
        <end position="760"/>
    </location>
</feature>
<feature type="domain" description="ABC3 transporter permease C-terminal" evidence="7">
    <location>
        <begin position="692"/>
        <end position="805"/>
    </location>
</feature>
<organism evidence="9 10">
    <name type="scientific">Spirosoma radiotolerans</name>
    <dbReference type="NCBI Taxonomy" id="1379870"/>
    <lineage>
        <taxon>Bacteria</taxon>
        <taxon>Pseudomonadati</taxon>
        <taxon>Bacteroidota</taxon>
        <taxon>Cytophagia</taxon>
        <taxon>Cytophagales</taxon>
        <taxon>Cytophagaceae</taxon>
        <taxon>Spirosoma</taxon>
    </lineage>
</organism>
<feature type="domain" description="ABC3 transporter permease C-terminal" evidence="7">
    <location>
        <begin position="305"/>
        <end position="417"/>
    </location>
</feature>
<dbReference type="AlphaFoldDB" id="A0A0E4A0E9"/>
<dbReference type="PANTHER" id="PTHR30572">
    <property type="entry name" value="MEMBRANE COMPONENT OF TRANSPORTER-RELATED"/>
    <property type="match status" value="1"/>
</dbReference>
<dbReference type="InterPro" id="IPR025857">
    <property type="entry name" value="MacB_PCD"/>
</dbReference>
<dbReference type="InterPro" id="IPR003838">
    <property type="entry name" value="ABC3_permease_C"/>
</dbReference>
<dbReference type="GO" id="GO:0022857">
    <property type="term" value="F:transmembrane transporter activity"/>
    <property type="evidence" value="ECO:0007669"/>
    <property type="project" value="TreeGrafter"/>
</dbReference>
<reference evidence="9 10" key="1">
    <citation type="journal article" date="2014" name="Curr. Microbiol.">
        <title>Spirosoma radiotolerans sp. nov., a gamma-radiation-resistant bacterium isolated from gamma ray-irradiated soil.</title>
        <authorList>
            <person name="Lee J.J."/>
            <person name="Srinivasan S."/>
            <person name="Lim S."/>
            <person name="Joe M."/>
            <person name="Im S."/>
            <person name="Bae S.I."/>
            <person name="Park K.R."/>
            <person name="Han J.H."/>
            <person name="Park S.H."/>
            <person name="Joo B.M."/>
            <person name="Park S.J."/>
            <person name="Kim M.K."/>
        </authorList>
    </citation>
    <scope>NUCLEOTIDE SEQUENCE [LARGE SCALE GENOMIC DNA]</scope>
    <source>
        <strain evidence="9 10">DG5A</strain>
    </source>
</reference>
<sequence>MIRNYFTVAWRNLVRNKAFSAINIIGLTTGMTCCMLLLLYIRSELSFDRHHEFADDLYLVNSEAINAGGHEVYPKLSASYAQALKAEYPEVMEATRLWVNIIEDRTLLTVDERGKPANSFYETKGYQVDSTFFDVFSYTFLEGDAKTALNDPHSVVLSEELAHKLFGNTPVLNKTIRVGGTTGFGENFKITGVYKGEQARSHIDARFFVPMSVGWVAAFIREQPATYTGNNLYYTYVRLKPGTDTEKFNRKLAAFMNKYVRQSLKKAGFDKRIFLVPVKNIHLYSQLANIVTATSSAKYLYILGSIALFTLLIACINFMNLSTARSAKRATEVGVRKVLGAGKQGLVGQFLGESMLLAIISLLIASLAVSLSLPAFNQLTGKSLATSELINPLTIIAFLILTLLTGLAAGSYPAFYLSVFKPVDVIKGRFTNQSSSLGLRRGLVVFQFVVAIGLVVATIVIRQQMNFLRDQPLGFVKDQQLVVPLHGSNYSAIKQEMLKNSRIAGVAGADYYPGITNQTNFSLYRPDQSVNEIQDVKTNRVSPEFMQVMRFSLVAGRLFSRDFPGDTASRIVVNEATLRKFAIPLKKAIGQKLNFDWQGTTNVYEIVGVVKDFHFADLHQSIQPYAFHLSLGNQFNYMVAHIQTTDMSDVLPFLENRWKTLVANEPFEYSFLNEDFQKNYQSDTRTSRIVNTFTIVSILISCLGLLGLAAFAAQQRTKEIGVRKVLGASVTNVVALLTKDFIKLVLLSIAIASPIAWYAMNQWLQSFAYKIDIEWWVFAVSGLLTLGIALLTVSFQSIKAALMNPVKSLRSE</sequence>
<evidence type="ECO:0000256" key="3">
    <source>
        <dbReference type="ARBA" id="ARBA00022692"/>
    </source>
</evidence>
<dbReference type="STRING" id="1379870.SD10_18540"/>
<evidence type="ECO:0000313" key="9">
    <source>
        <dbReference type="EMBL" id="AKD58632.1"/>
    </source>
</evidence>
<evidence type="ECO:0000313" key="10">
    <source>
        <dbReference type="Proteomes" id="UP000033054"/>
    </source>
</evidence>
<evidence type="ECO:0000256" key="2">
    <source>
        <dbReference type="ARBA" id="ARBA00022475"/>
    </source>
</evidence>
<proteinExistence type="predicted"/>
<dbReference type="OrthoDB" id="5933722at2"/>
<name>A0A0E4A0E9_9BACT</name>
<dbReference type="Pfam" id="PF02687">
    <property type="entry name" value="FtsX"/>
    <property type="match status" value="2"/>
</dbReference>
<feature type="transmembrane region" description="Helical" evidence="6">
    <location>
        <begin position="355"/>
        <end position="375"/>
    </location>
</feature>
<feature type="transmembrane region" description="Helical" evidence="6">
    <location>
        <begin position="21"/>
        <end position="41"/>
    </location>
</feature>
<feature type="transmembrane region" description="Helical" evidence="6">
    <location>
        <begin position="395"/>
        <end position="420"/>
    </location>
</feature>
<evidence type="ECO:0000259" key="8">
    <source>
        <dbReference type="Pfam" id="PF12704"/>
    </source>
</evidence>